<feature type="domain" description="SbsA Ig-like" evidence="4">
    <location>
        <begin position="34"/>
        <end position="133"/>
    </location>
</feature>
<comment type="similarity">
    <text evidence="1">Belongs to the ice-binding protein family.</text>
</comment>
<dbReference type="InterPro" id="IPR014755">
    <property type="entry name" value="Cu-Rt/internalin_Ig-like"/>
</dbReference>
<dbReference type="EMBL" id="FONQ01000019">
    <property type="protein sequence ID" value="SFF39421.1"/>
    <property type="molecule type" value="Genomic_DNA"/>
</dbReference>
<gene>
    <name evidence="5" type="ORF">SAMN04488131_11920</name>
</gene>
<feature type="domain" description="SbsA Ig-like" evidence="4">
    <location>
        <begin position="341"/>
        <end position="441"/>
    </location>
</feature>
<evidence type="ECO:0000256" key="1">
    <source>
        <dbReference type="ARBA" id="ARBA00005445"/>
    </source>
</evidence>
<keyword evidence="6" id="KW-1185">Reference proteome</keyword>
<dbReference type="Proteomes" id="UP000198596">
    <property type="component" value="Unassembled WGS sequence"/>
</dbReference>
<dbReference type="OrthoDB" id="2082707at2"/>
<dbReference type="AlphaFoldDB" id="A0A1I2IFU6"/>
<proteinExistence type="inferred from homology"/>
<sequence length="694" mass="71410">MNTKKLLLTFAILIIALISGCAEDNFIETEGVCPVVISTIPLNGALGVPLRQIISATFNEEMNPTTINAATFIVTEANGTVVTGAVTYSGTTATFTPSSFLKPNTTYIGRIKTGAKDVMGNALQTDYVWTFSTGMLIVPTVITTDPANNATNVPLNKTITATFSMPMDPLTLNNFTFIVNQGTNSVAGTITYAGSMVSFTPTAPLTSNTIYTVTITNGAKNLDGTPLASNYVWKFTTEAPPTVTATDPTNNATGVSLNKIVTATFSVPMDPLTLNSTTFIVKHGTFTVPGVITYAGSTVSFTATNGYVANNEYTVTITTGAKSVSGLPLASNYVWKFTTAVAPTVIATDPLNNATGINLNKTVTATFSTVMDPLTITGTTFTLKQGTTVIAGVVSYTGSTASFKPTNALLEGKIYTATITTGAKSAAGVPLANDYVWNFTTLVSNAPAPTTGLFFGVFGGNAGITNQGLNTRINNGGIGTTAASTLITGFTDKLASPDEVYTVTPLNNGLVFGGIYTDAPPPGNALKAQKALEGLNEARALWNSISPAAKPGGSDQGSGELGGLTLAAGVYKSASGTYKITNGDLTLSGSATDVWIFQAEASLTVGSPAATRNVKLIGGALAKNVYWYVGSAAVINYAGGGIMTGNIIAEDGVTLSSPGSSTTLPGQETVLNGRAISLIASVTMVNTIINVPAN</sequence>
<accession>A0A1I2IFU6</accession>
<reference evidence="6" key="1">
    <citation type="submission" date="2016-10" db="EMBL/GenBank/DDBJ databases">
        <authorList>
            <person name="Varghese N."/>
            <person name="Submissions S."/>
        </authorList>
    </citation>
    <scope>NUCLEOTIDE SEQUENCE [LARGE SCALE GENOMIC DNA]</scope>
    <source>
        <strain evidence="6">CGMCC 1.9227</strain>
    </source>
</reference>
<protein>
    <submittedName>
        <fullName evidence="5">Ig-like domain-containing protein</fullName>
    </submittedName>
</protein>
<dbReference type="InterPro" id="IPR021884">
    <property type="entry name" value="Ice-bd_prot"/>
</dbReference>
<dbReference type="PROSITE" id="PS51257">
    <property type="entry name" value="PROKAR_LIPOPROTEIN"/>
    <property type="match status" value="1"/>
</dbReference>
<dbReference type="Pfam" id="PF13205">
    <property type="entry name" value="Big_5"/>
    <property type="match status" value="4"/>
</dbReference>
<feature type="domain" description="SbsA Ig-like" evidence="4">
    <location>
        <begin position="139"/>
        <end position="237"/>
    </location>
</feature>
<feature type="domain" description="SbsA Ig-like" evidence="4">
    <location>
        <begin position="239"/>
        <end position="339"/>
    </location>
</feature>
<dbReference type="Pfam" id="PF11999">
    <property type="entry name" value="Ice_binding"/>
    <property type="match status" value="1"/>
</dbReference>
<name>A0A1I2IFU6_9FLAO</name>
<dbReference type="InterPro" id="IPR032812">
    <property type="entry name" value="SbsA_Ig"/>
</dbReference>
<dbReference type="RefSeq" id="WP_091208264.1">
    <property type="nucleotide sequence ID" value="NZ_FONQ01000019.1"/>
</dbReference>
<evidence type="ECO:0000313" key="6">
    <source>
        <dbReference type="Proteomes" id="UP000198596"/>
    </source>
</evidence>
<feature type="chain" id="PRO_5011549447" evidence="3">
    <location>
        <begin position="22"/>
        <end position="694"/>
    </location>
</feature>
<dbReference type="STRING" id="935223.SAMN04488131_11920"/>
<evidence type="ECO:0000259" key="4">
    <source>
        <dbReference type="Pfam" id="PF13205"/>
    </source>
</evidence>
<organism evidence="5 6">
    <name type="scientific">Flavobacterium xueshanense</name>
    <dbReference type="NCBI Taxonomy" id="935223"/>
    <lineage>
        <taxon>Bacteria</taxon>
        <taxon>Pseudomonadati</taxon>
        <taxon>Bacteroidota</taxon>
        <taxon>Flavobacteriia</taxon>
        <taxon>Flavobacteriales</taxon>
        <taxon>Flavobacteriaceae</taxon>
        <taxon>Flavobacterium</taxon>
    </lineage>
</organism>
<dbReference type="Gene3D" id="2.60.40.1220">
    <property type="match status" value="4"/>
</dbReference>
<feature type="signal peptide" evidence="3">
    <location>
        <begin position="1"/>
        <end position="21"/>
    </location>
</feature>
<evidence type="ECO:0000256" key="3">
    <source>
        <dbReference type="SAM" id="SignalP"/>
    </source>
</evidence>
<evidence type="ECO:0000256" key="2">
    <source>
        <dbReference type="ARBA" id="ARBA00022729"/>
    </source>
</evidence>
<keyword evidence="2 3" id="KW-0732">Signal</keyword>
<evidence type="ECO:0000313" key="5">
    <source>
        <dbReference type="EMBL" id="SFF39421.1"/>
    </source>
</evidence>